<dbReference type="RefSeq" id="WP_182854407.1">
    <property type="nucleotide sequence ID" value="NZ_WMLF01000046.1"/>
</dbReference>
<organism evidence="2 3">
    <name type="scientific">Streptomyces durbertensis</name>
    <dbReference type="NCBI Taxonomy" id="2448886"/>
    <lineage>
        <taxon>Bacteria</taxon>
        <taxon>Bacillati</taxon>
        <taxon>Actinomycetota</taxon>
        <taxon>Actinomycetes</taxon>
        <taxon>Kitasatosporales</taxon>
        <taxon>Streptomycetaceae</taxon>
        <taxon>Streptomyces</taxon>
    </lineage>
</organism>
<keyword evidence="1" id="KW-0472">Membrane</keyword>
<keyword evidence="1" id="KW-0812">Transmembrane</keyword>
<name>A0ABR6ECU3_9ACTN</name>
<proteinExistence type="predicted"/>
<keyword evidence="3" id="KW-1185">Reference proteome</keyword>
<protein>
    <recommendedName>
        <fullName evidence="4">DNA-directed RNA polymerase specialized sigma24 family protein</fullName>
    </recommendedName>
</protein>
<dbReference type="EMBL" id="WMLF01000046">
    <property type="protein sequence ID" value="MBB1242998.1"/>
    <property type="molecule type" value="Genomic_DNA"/>
</dbReference>
<accession>A0ABR6ECU3</accession>
<evidence type="ECO:0000313" key="3">
    <source>
        <dbReference type="Proteomes" id="UP000766698"/>
    </source>
</evidence>
<evidence type="ECO:0000313" key="2">
    <source>
        <dbReference type="EMBL" id="MBB1242998.1"/>
    </source>
</evidence>
<evidence type="ECO:0000256" key="1">
    <source>
        <dbReference type="SAM" id="Phobius"/>
    </source>
</evidence>
<feature type="transmembrane region" description="Helical" evidence="1">
    <location>
        <begin position="232"/>
        <end position="249"/>
    </location>
</feature>
<evidence type="ECO:0008006" key="4">
    <source>
        <dbReference type="Google" id="ProtNLM"/>
    </source>
</evidence>
<gene>
    <name evidence="2" type="ORF">GL263_05380</name>
</gene>
<dbReference type="Proteomes" id="UP000766698">
    <property type="component" value="Unassembled WGS sequence"/>
</dbReference>
<sequence>MTSDVPRRAEPLAESGPVPVEQAEAVLVEHYARLVRLAYLILPASLGRQRRVLTAHAVVQRALPRGRAAQAPDLPAQRAPGGPAPESGYTYVRLRVVCGALAAQRPWRLGPVRLGRGPRPRPLLPRAVGLRLLPRGTGEDDAALEGALADCSDEGRAAFALRTAEGLNDDEVFDLLEAAGVEDPDDALDEADEVRMPAGSKDRSPLASPEFDPCVLKARPTDLMRRRQHGRAALVAVAALAVCGVLLGLPGDGWGPQGAAAPAYAQNPAAQRALDPERLLSVRAGAWKTSSRADFSVWPARGELVEDKALLRRALAVWARPGGQVTVTATPGTAPGPAAGPPQLLYAGEVDGASLVVFHDGLRIVRYAEPADGAKGVVGLDFARTDAADTAGASMVLLTRSDGNARYLTGPWVEKLVTVDLLRPADEGTEIGIGDDGITDPVQGPPLGRDTCETWPALRVTARGEGQPYLLSDLGELTPARLTFGAPDEAPQDAVSTRARAVLARSACQFPLLAAQGVRSVNSWEFGRHQLPEGGGGAAWLCTRAETWRGAGGQALSHFLPPAADGQKAAAAVVGRATDTAACGPRDPKVLAGALWKSPGDNWYLIGVGSRGVTSITASGGVTASADRRLLVAQVEQGAKAELSARTAGGEEFGPLK</sequence>
<comment type="caution">
    <text evidence="2">The sequence shown here is derived from an EMBL/GenBank/DDBJ whole genome shotgun (WGS) entry which is preliminary data.</text>
</comment>
<reference evidence="3" key="1">
    <citation type="journal article" date="2020" name="Syst. Appl. Microbiol.">
        <title>Streptomyces alkaliterrae sp. nov., isolated from an alkaline soil, and emended descriptions of Streptomyces alkaliphilus, Streptomyces calidiresistens and Streptomyces durbertensis.</title>
        <authorList>
            <person name="Swiecimska M."/>
            <person name="Golinska P."/>
            <person name="Nouioui I."/>
            <person name="Wypij M."/>
            <person name="Rai M."/>
            <person name="Sangal V."/>
            <person name="Goodfellow M."/>
        </authorList>
    </citation>
    <scope>NUCLEOTIDE SEQUENCE [LARGE SCALE GENOMIC DNA]</scope>
    <source>
        <strain evidence="3">DSM 104538</strain>
    </source>
</reference>
<keyword evidence="1" id="KW-1133">Transmembrane helix</keyword>